<dbReference type="InterPro" id="IPR027492">
    <property type="entry name" value="RNA_MTrfase_RlmN"/>
</dbReference>
<dbReference type="Proteomes" id="UP001146120">
    <property type="component" value="Unassembled WGS sequence"/>
</dbReference>
<dbReference type="SFLD" id="SFLDF00275">
    <property type="entry name" value="adenosine_C2_methyltransferase"/>
    <property type="match status" value="1"/>
</dbReference>
<name>A0AAV2ZDR5_9STRA</name>
<feature type="domain" description="Radical SAM core" evidence="13">
    <location>
        <begin position="102"/>
        <end position="331"/>
    </location>
</feature>
<evidence type="ECO:0000256" key="3">
    <source>
        <dbReference type="ARBA" id="ARBA00022485"/>
    </source>
</evidence>
<proteinExistence type="predicted"/>
<reference evidence="14" key="1">
    <citation type="submission" date="2022-11" db="EMBL/GenBank/DDBJ databases">
        <authorList>
            <person name="Morgan W.R."/>
            <person name="Tartar A."/>
        </authorList>
    </citation>
    <scope>NUCLEOTIDE SEQUENCE</scope>
    <source>
        <strain evidence="14">ARSEF 373</strain>
    </source>
</reference>
<evidence type="ECO:0000256" key="1">
    <source>
        <dbReference type="ARBA" id="ARBA00001966"/>
    </source>
</evidence>
<evidence type="ECO:0000256" key="10">
    <source>
        <dbReference type="ARBA" id="ARBA00023004"/>
    </source>
</evidence>
<accession>A0AAV2ZDR5</accession>
<gene>
    <name evidence="14" type="ORF">N0F65_004474</name>
</gene>
<dbReference type="SFLD" id="SFLDS00029">
    <property type="entry name" value="Radical_SAM"/>
    <property type="match status" value="1"/>
</dbReference>
<evidence type="ECO:0000256" key="2">
    <source>
        <dbReference type="ARBA" id="ARBA00004496"/>
    </source>
</evidence>
<dbReference type="PROSITE" id="PS51918">
    <property type="entry name" value="RADICAL_SAM"/>
    <property type="match status" value="1"/>
</dbReference>
<dbReference type="GO" id="GO:0051539">
    <property type="term" value="F:4 iron, 4 sulfur cluster binding"/>
    <property type="evidence" value="ECO:0007669"/>
    <property type="project" value="UniProtKB-KW"/>
</dbReference>
<keyword evidence="4" id="KW-0963">Cytoplasm</keyword>
<comment type="caution">
    <text evidence="14">The sequence shown here is derived from an EMBL/GenBank/DDBJ whole genome shotgun (WGS) entry which is preliminary data.</text>
</comment>
<keyword evidence="6" id="KW-0489">Methyltransferase</keyword>
<evidence type="ECO:0000256" key="12">
    <source>
        <dbReference type="SAM" id="Phobius"/>
    </source>
</evidence>
<dbReference type="SUPFAM" id="SSF102114">
    <property type="entry name" value="Radical SAM enzymes"/>
    <property type="match status" value="1"/>
</dbReference>
<comment type="cofactor">
    <cofactor evidence="1">
        <name>[4Fe-4S] cluster</name>
        <dbReference type="ChEBI" id="CHEBI:49883"/>
    </cofactor>
</comment>
<dbReference type="NCBIfam" id="TIGR00048">
    <property type="entry name" value="rRNA_mod_RlmN"/>
    <property type="match status" value="1"/>
</dbReference>
<evidence type="ECO:0000313" key="15">
    <source>
        <dbReference type="Proteomes" id="UP001146120"/>
    </source>
</evidence>
<dbReference type="InterPro" id="IPR058240">
    <property type="entry name" value="rSAM_sf"/>
</dbReference>
<dbReference type="SFLD" id="SFLDG01062">
    <property type="entry name" value="methyltransferase_(Class_A)"/>
    <property type="match status" value="1"/>
</dbReference>
<evidence type="ECO:0000256" key="5">
    <source>
        <dbReference type="ARBA" id="ARBA00022552"/>
    </source>
</evidence>
<keyword evidence="12" id="KW-1133">Transmembrane helix</keyword>
<evidence type="ECO:0000313" key="14">
    <source>
        <dbReference type="EMBL" id="DBA04837.1"/>
    </source>
</evidence>
<keyword evidence="7" id="KW-0808">Transferase</keyword>
<keyword evidence="12" id="KW-0472">Membrane</keyword>
<dbReference type="PANTHER" id="PTHR30544">
    <property type="entry name" value="23S RRNA METHYLTRANSFERASE"/>
    <property type="match status" value="1"/>
</dbReference>
<dbReference type="GO" id="GO:0030488">
    <property type="term" value="P:tRNA methylation"/>
    <property type="evidence" value="ECO:0007669"/>
    <property type="project" value="InterPro"/>
</dbReference>
<dbReference type="GO" id="GO:0008173">
    <property type="term" value="F:RNA methyltransferase activity"/>
    <property type="evidence" value="ECO:0007669"/>
    <property type="project" value="InterPro"/>
</dbReference>
<evidence type="ECO:0000259" key="13">
    <source>
        <dbReference type="PROSITE" id="PS51918"/>
    </source>
</evidence>
<sequence length="419" mass="46123">MVKKRTLSPLPIFDQVALSEFLREHQFKEMHAMTIWRHLAQHPTHSFEQIAQIPPRLAKLLSEHFAHFTTTVSKDQRSVDGTVKLLLRLQDGHEVEAVVMKHKGRNTLCVSSQVGCQMGCTFCATGTMGIIADLCSGEILEQLAHANLVAPIRNVVFMGMGEPLNNYDAVLAAIKAMTSVFVLAPKHITLSTVGVIHRIRQLTKDAPLCRLALSLHAPTQQLRSQIVPTSTAYPLDKLMAVIDEHIAARENRLVMVEYCMLEGVNDSIETAHLLGKLLQGRSVHANLIPYNTTDVGAQFRSPSQEAIRAFHAVLREQYNVKVTVRENHGNDIDGACGQLAVKNKAEGGQKDIEDIGRKSRKAKPVKGKKVAAGAVEASQSSASLVVRANQFFDRHQQAIGVTMLGASLVFLAMGFARRR</sequence>
<evidence type="ECO:0000256" key="8">
    <source>
        <dbReference type="ARBA" id="ARBA00022691"/>
    </source>
</evidence>
<dbReference type="GO" id="GO:0070475">
    <property type="term" value="P:rRNA base methylation"/>
    <property type="evidence" value="ECO:0007669"/>
    <property type="project" value="InterPro"/>
</dbReference>
<evidence type="ECO:0000256" key="6">
    <source>
        <dbReference type="ARBA" id="ARBA00022603"/>
    </source>
</evidence>
<evidence type="ECO:0000256" key="11">
    <source>
        <dbReference type="ARBA" id="ARBA00023014"/>
    </source>
</evidence>
<dbReference type="GO" id="GO:0046872">
    <property type="term" value="F:metal ion binding"/>
    <property type="evidence" value="ECO:0007669"/>
    <property type="project" value="UniProtKB-KW"/>
</dbReference>
<dbReference type="InterPro" id="IPR013785">
    <property type="entry name" value="Aldolase_TIM"/>
</dbReference>
<keyword evidence="10" id="KW-0408">Iron</keyword>
<dbReference type="InterPro" id="IPR004383">
    <property type="entry name" value="rRNA_lsu_MTrfase_RlmN/Cfr"/>
</dbReference>
<evidence type="ECO:0000256" key="4">
    <source>
        <dbReference type="ARBA" id="ARBA00022490"/>
    </source>
</evidence>
<keyword evidence="15" id="KW-1185">Reference proteome</keyword>
<comment type="subcellular location">
    <subcellularLocation>
        <location evidence="2">Cytoplasm</location>
    </subcellularLocation>
</comment>
<evidence type="ECO:0000256" key="7">
    <source>
        <dbReference type="ARBA" id="ARBA00022679"/>
    </source>
</evidence>
<keyword evidence="3" id="KW-0004">4Fe-4S</keyword>
<dbReference type="FunFam" id="3.20.20.70:FF:000164">
    <property type="entry name" value="23S rRNA methyltransferase"/>
    <property type="match status" value="1"/>
</dbReference>
<reference evidence="14" key="2">
    <citation type="journal article" date="2023" name="Microbiol Resour">
        <title>Decontamination and Annotation of the Draft Genome Sequence of the Oomycete Lagenidium giganteum ARSEF 373.</title>
        <authorList>
            <person name="Morgan W.R."/>
            <person name="Tartar A."/>
        </authorList>
    </citation>
    <scope>NUCLEOTIDE SEQUENCE</scope>
    <source>
        <strain evidence="14">ARSEF 373</strain>
    </source>
</reference>
<keyword evidence="12" id="KW-0812">Transmembrane</keyword>
<dbReference type="Pfam" id="PF04055">
    <property type="entry name" value="Radical_SAM"/>
    <property type="match status" value="1"/>
</dbReference>
<dbReference type="InterPro" id="IPR040072">
    <property type="entry name" value="Methyltransferase_A"/>
</dbReference>
<protein>
    <recommendedName>
        <fullName evidence="13">Radical SAM core domain-containing protein</fullName>
    </recommendedName>
</protein>
<dbReference type="AlphaFoldDB" id="A0AAV2ZDR5"/>
<dbReference type="GO" id="GO:0005737">
    <property type="term" value="C:cytoplasm"/>
    <property type="evidence" value="ECO:0007669"/>
    <property type="project" value="UniProtKB-SubCell"/>
</dbReference>
<dbReference type="Gene3D" id="3.20.20.70">
    <property type="entry name" value="Aldolase class I"/>
    <property type="match status" value="1"/>
</dbReference>
<organism evidence="14 15">
    <name type="scientific">Lagenidium giganteum</name>
    <dbReference type="NCBI Taxonomy" id="4803"/>
    <lineage>
        <taxon>Eukaryota</taxon>
        <taxon>Sar</taxon>
        <taxon>Stramenopiles</taxon>
        <taxon>Oomycota</taxon>
        <taxon>Peronosporomycetes</taxon>
        <taxon>Pythiales</taxon>
        <taxon>Pythiaceae</taxon>
    </lineage>
</organism>
<dbReference type="CDD" id="cd01335">
    <property type="entry name" value="Radical_SAM"/>
    <property type="match status" value="1"/>
</dbReference>
<keyword evidence="5" id="KW-0698">rRNA processing</keyword>
<dbReference type="EMBL" id="DAKRPA010000005">
    <property type="protein sequence ID" value="DBA04837.1"/>
    <property type="molecule type" value="Genomic_DNA"/>
</dbReference>
<keyword evidence="9" id="KW-0479">Metal-binding</keyword>
<dbReference type="PANTHER" id="PTHR30544:SF8">
    <property type="entry name" value="RADICAL SAM SUPERFAMILY PROTEIN"/>
    <property type="match status" value="1"/>
</dbReference>
<keyword evidence="11" id="KW-0411">Iron-sulfur</keyword>
<dbReference type="InterPro" id="IPR007197">
    <property type="entry name" value="rSAM"/>
</dbReference>
<feature type="transmembrane region" description="Helical" evidence="12">
    <location>
        <begin position="398"/>
        <end position="416"/>
    </location>
</feature>
<evidence type="ECO:0000256" key="9">
    <source>
        <dbReference type="ARBA" id="ARBA00022723"/>
    </source>
</evidence>
<keyword evidence="8" id="KW-0949">S-adenosyl-L-methionine</keyword>